<dbReference type="OrthoDB" id="4250245at2"/>
<dbReference type="EMBL" id="FNMZ01000004">
    <property type="protein sequence ID" value="SDX33291.1"/>
    <property type="molecule type" value="Genomic_DNA"/>
</dbReference>
<proteinExistence type="inferred from homology"/>
<dbReference type="STRING" id="356660.SAMN05444336_104326"/>
<evidence type="ECO:0000256" key="6">
    <source>
        <dbReference type="ARBA" id="ARBA00022989"/>
    </source>
</evidence>
<gene>
    <name evidence="11" type="ORF">SAMN05444336_104326</name>
</gene>
<dbReference type="RefSeq" id="WP_092682695.1">
    <property type="nucleotide sequence ID" value="NZ_FNMZ01000004.1"/>
</dbReference>
<evidence type="ECO:0000256" key="7">
    <source>
        <dbReference type="ARBA" id="ARBA00023136"/>
    </source>
</evidence>
<keyword evidence="7 9" id="KW-0472">Membrane</keyword>
<feature type="transmembrane region" description="Helical" evidence="9">
    <location>
        <begin position="87"/>
        <end position="108"/>
    </location>
</feature>
<evidence type="ECO:0000256" key="9">
    <source>
        <dbReference type="RuleBase" id="RU369079"/>
    </source>
</evidence>
<dbReference type="PANTHER" id="PTHR35011">
    <property type="entry name" value="2,3-DIKETO-L-GULONATE TRAP TRANSPORTER SMALL PERMEASE PROTEIN YIAM"/>
    <property type="match status" value="1"/>
</dbReference>
<accession>A0A1H3AV90</accession>
<evidence type="ECO:0000259" key="10">
    <source>
        <dbReference type="Pfam" id="PF04290"/>
    </source>
</evidence>
<keyword evidence="6 9" id="KW-1133">Transmembrane helix</keyword>
<keyword evidence="5 9" id="KW-0812">Transmembrane</keyword>
<feature type="domain" description="Tripartite ATP-independent periplasmic transporters DctQ component" evidence="10">
    <location>
        <begin position="26"/>
        <end position="159"/>
    </location>
</feature>
<keyword evidence="3" id="KW-1003">Cell membrane</keyword>
<evidence type="ECO:0000256" key="4">
    <source>
        <dbReference type="ARBA" id="ARBA00022519"/>
    </source>
</evidence>
<dbReference type="Pfam" id="PF04290">
    <property type="entry name" value="DctQ"/>
    <property type="match status" value="1"/>
</dbReference>
<evidence type="ECO:0000313" key="12">
    <source>
        <dbReference type="Proteomes" id="UP000199118"/>
    </source>
</evidence>
<dbReference type="GO" id="GO:0005886">
    <property type="term" value="C:plasma membrane"/>
    <property type="evidence" value="ECO:0007669"/>
    <property type="project" value="UniProtKB-SubCell"/>
</dbReference>
<dbReference type="InterPro" id="IPR055348">
    <property type="entry name" value="DctQ"/>
</dbReference>
<sequence length="178" mass="19136">MRRIAQILNMLVSAASAVGLLCVTLMMLHVVADVVGRYVFNTPVEGTITIVSNYYMVFLAFSALAVAETRDAHISVEVVADLMPKGFQPWLSGLAYTTAVGAFSLLAVRTWMEAGNKFSTGAALQQGMVTIPIWPTYYALPIGCGLMAVVSLWKLFTLIAGKPSGFVGMESVKGTYND</sequence>
<dbReference type="Proteomes" id="UP000199118">
    <property type="component" value="Unassembled WGS sequence"/>
</dbReference>
<dbReference type="GO" id="GO:0015740">
    <property type="term" value="P:C4-dicarboxylate transport"/>
    <property type="evidence" value="ECO:0007669"/>
    <property type="project" value="TreeGrafter"/>
</dbReference>
<keyword evidence="4 9" id="KW-0997">Cell inner membrane</keyword>
<comment type="subcellular location">
    <subcellularLocation>
        <location evidence="1 9">Cell inner membrane</location>
        <topology evidence="1 9">Multi-pass membrane protein</topology>
    </subcellularLocation>
</comment>
<evidence type="ECO:0000313" key="11">
    <source>
        <dbReference type="EMBL" id="SDX33291.1"/>
    </source>
</evidence>
<dbReference type="InterPro" id="IPR007387">
    <property type="entry name" value="TRAP_DctQ"/>
</dbReference>
<dbReference type="PANTHER" id="PTHR35011:SF2">
    <property type="entry name" value="2,3-DIKETO-L-GULONATE TRAP TRANSPORTER SMALL PERMEASE PROTEIN YIAM"/>
    <property type="match status" value="1"/>
</dbReference>
<name>A0A1H3AV90_9RHOB</name>
<organism evidence="11 12">
    <name type="scientific">Albimonas donghaensis</name>
    <dbReference type="NCBI Taxonomy" id="356660"/>
    <lineage>
        <taxon>Bacteria</taxon>
        <taxon>Pseudomonadati</taxon>
        <taxon>Pseudomonadota</taxon>
        <taxon>Alphaproteobacteria</taxon>
        <taxon>Rhodobacterales</taxon>
        <taxon>Paracoccaceae</taxon>
        <taxon>Albimonas</taxon>
    </lineage>
</organism>
<keyword evidence="2 9" id="KW-0813">Transport</keyword>
<feature type="transmembrane region" description="Helical" evidence="9">
    <location>
        <begin position="48"/>
        <end position="67"/>
    </location>
</feature>
<evidence type="ECO:0000256" key="1">
    <source>
        <dbReference type="ARBA" id="ARBA00004429"/>
    </source>
</evidence>
<feature type="transmembrane region" description="Helical" evidence="9">
    <location>
        <begin position="137"/>
        <end position="156"/>
    </location>
</feature>
<comment type="similarity">
    <text evidence="8 9">Belongs to the TRAP transporter small permease family.</text>
</comment>
<evidence type="ECO:0000256" key="2">
    <source>
        <dbReference type="ARBA" id="ARBA00022448"/>
    </source>
</evidence>
<dbReference type="GO" id="GO:0022857">
    <property type="term" value="F:transmembrane transporter activity"/>
    <property type="evidence" value="ECO:0007669"/>
    <property type="project" value="UniProtKB-UniRule"/>
</dbReference>
<reference evidence="11 12" key="1">
    <citation type="submission" date="2016-10" db="EMBL/GenBank/DDBJ databases">
        <authorList>
            <person name="de Groot N.N."/>
        </authorList>
    </citation>
    <scope>NUCLEOTIDE SEQUENCE [LARGE SCALE GENOMIC DNA]</scope>
    <source>
        <strain evidence="11 12">DSM 17890</strain>
    </source>
</reference>
<evidence type="ECO:0000256" key="3">
    <source>
        <dbReference type="ARBA" id="ARBA00022475"/>
    </source>
</evidence>
<evidence type="ECO:0000256" key="8">
    <source>
        <dbReference type="ARBA" id="ARBA00038436"/>
    </source>
</evidence>
<feature type="transmembrane region" description="Helical" evidence="9">
    <location>
        <begin position="7"/>
        <end position="28"/>
    </location>
</feature>
<comment type="function">
    <text evidence="9">Part of the tripartite ATP-independent periplasmic (TRAP) transport system.</text>
</comment>
<evidence type="ECO:0000256" key="5">
    <source>
        <dbReference type="ARBA" id="ARBA00022692"/>
    </source>
</evidence>
<dbReference type="AlphaFoldDB" id="A0A1H3AV90"/>
<comment type="subunit">
    <text evidence="9">The complex comprises the extracytoplasmic solute receptor protein and the two transmembrane proteins.</text>
</comment>
<protein>
    <recommendedName>
        <fullName evidence="9">TRAP transporter small permease protein</fullName>
    </recommendedName>
</protein>
<keyword evidence="12" id="KW-1185">Reference proteome</keyword>